<keyword evidence="2" id="KW-1185">Reference proteome</keyword>
<gene>
    <name evidence="1" type="ORF">AYM40_04780</name>
</gene>
<sequence>MTRTAEPILPRFGSEISGVDIPAPLDATVQAELLRAAGACGTGWIDRWALSRGTATRLELDSSRQLIDQSVTELIARRGNREHSHWCAAHKAVWQMQGCFVC</sequence>
<dbReference type="EMBL" id="CP014578">
    <property type="protein sequence ID" value="ANB71764.1"/>
    <property type="molecule type" value="Genomic_DNA"/>
</dbReference>
<evidence type="ECO:0000313" key="1">
    <source>
        <dbReference type="EMBL" id="ANB71764.1"/>
    </source>
</evidence>
<reference evidence="1 2" key="1">
    <citation type="journal article" date="2016" name="Gene">
        <title>PacBio SMRT assembly of a complex multi-replicon genome reveals chlorocatechol degradative operon in a region of genome plasticity.</title>
        <authorList>
            <person name="Ricker N."/>
            <person name="Shen S.Y."/>
            <person name="Goordial J."/>
            <person name="Jin S."/>
            <person name="Fulthorpe R.R."/>
        </authorList>
    </citation>
    <scope>NUCLEOTIDE SEQUENCE [LARGE SCALE GENOMIC DNA]</scope>
    <source>
        <strain evidence="1 2">OLGA172</strain>
    </source>
</reference>
<accession>A0A160FI48</accession>
<dbReference type="Proteomes" id="UP000076852">
    <property type="component" value="Chromosome 1"/>
</dbReference>
<organism evidence="1 2">
    <name type="scientific">Paraburkholderia phytofirmans OLGA172</name>
    <dbReference type="NCBI Taxonomy" id="1417228"/>
    <lineage>
        <taxon>Bacteria</taxon>
        <taxon>Pseudomonadati</taxon>
        <taxon>Pseudomonadota</taxon>
        <taxon>Betaproteobacteria</taxon>
        <taxon>Burkholderiales</taxon>
        <taxon>Burkholderiaceae</taxon>
        <taxon>Paraburkholderia</taxon>
    </lineage>
</organism>
<name>A0A160FI48_9BURK</name>
<protein>
    <submittedName>
        <fullName evidence="1">Uncharacterized protein</fullName>
    </submittedName>
</protein>
<evidence type="ECO:0000313" key="2">
    <source>
        <dbReference type="Proteomes" id="UP000076852"/>
    </source>
</evidence>
<dbReference type="AlphaFoldDB" id="A0A160FI48"/>
<dbReference type="KEGG" id="buz:AYM40_04780"/>
<proteinExistence type="predicted"/>